<evidence type="ECO:0000313" key="2">
    <source>
        <dbReference type="Proteomes" id="UP000596661"/>
    </source>
</evidence>
<dbReference type="AlphaFoldDB" id="A0A803P486"/>
<reference evidence="1" key="1">
    <citation type="submission" date="2018-11" db="EMBL/GenBank/DDBJ databases">
        <authorList>
            <person name="Grassa J C."/>
        </authorList>
    </citation>
    <scope>NUCLEOTIDE SEQUENCE [LARGE SCALE GENOMIC DNA]</scope>
</reference>
<organism evidence="1 2">
    <name type="scientific">Cannabis sativa</name>
    <name type="common">Hemp</name>
    <name type="synonym">Marijuana</name>
    <dbReference type="NCBI Taxonomy" id="3483"/>
    <lineage>
        <taxon>Eukaryota</taxon>
        <taxon>Viridiplantae</taxon>
        <taxon>Streptophyta</taxon>
        <taxon>Embryophyta</taxon>
        <taxon>Tracheophyta</taxon>
        <taxon>Spermatophyta</taxon>
        <taxon>Magnoliopsida</taxon>
        <taxon>eudicotyledons</taxon>
        <taxon>Gunneridae</taxon>
        <taxon>Pentapetalae</taxon>
        <taxon>rosids</taxon>
        <taxon>fabids</taxon>
        <taxon>Rosales</taxon>
        <taxon>Cannabaceae</taxon>
        <taxon>Cannabis</taxon>
    </lineage>
</organism>
<dbReference type="EnsemblPlants" id="evm.model.03.1167">
    <property type="protein sequence ID" value="cds.evm.model.03.1167"/>
    <property type="gene ID" value="evm.TU.03.1167"/>
</dbReference>
<reference evidence="1" key="2">
    <citation type="submission" date="2021-03" db="UniProtKB">
        <authorList>
            <consortium name="EnsemblPlants"/>
        </authorList>
    </citation>
    <scope>IDENTIFICATION</scope>
</reference>
<dbReference type="Proteomes" id="UP000596661">
    <property type="component" value="Chromosome 3"/>
</dbReference>
<dbReference type="Gramene" id="evm.model.03.1167">
    <property type="protein sequence ID" value="cds.evm.model.03.1167"/>
    <property type="gene ID" value="evm.TU.03.1167"/>
</dbReference>
<protein>
    <submittedName>
        <fullName evidence="1">Uncharacterized protein</fullName>
    </submittedName>
</protein>
<evidence type="ECO:0000313" key="1">
    <source>
        <dbReference type="EnsemblPlants" id="cds.evm.model.03.1167"/>
    </source>
</evidence>
<dbReference type="EMBL" id="UZAU01000287">
    <property type="status" value="NOT_ANNOTATED_CDS"/>
    <property type="molecule type" value="Genomic_DNA"/>
</dbReference>
<keyword evidence="2" id="KW-1185">Reference proteome</keyword>
<proteinExistence type="predicted"/>
<accession>A0A803P486</accession>
<sequence>MVVASIELAFGGAIGIGGVRVSVFKVVGAIVGMVIGVHTNNPCDERNTPRTSIAETSVQVYEHYRVANVDNSCNQRISSGYNQHDYFVHLFLGKDAKNEFLDLLRSVQKVYIHFPNRHEHF</sequence>
<name>A0A803P486_CANSA</name>